<dbReference type="InterPro" id="IPR011010">
    <property type="entry name" value="DNA_brk_join_enz"/>
</dbReference>
<keyword evidence="5 9" id="KW-0229">DNA integration</keyword>
<evidence type="ECO:0000313" key="15">
    <source>
        <dbReference type="Proteomes" id="UP000522688"/>
    </source>
</evidence>
<dbReference type="EMBL" id="JACGWW010000001">
    <property type="protein sequence ID" value="MBA8812438.1"/>
    <property type="molecule type" value="Genomic_DNA"/>
</dbReference>
<feature type="active site" evidence="9">
    <location>
        <position position="175"/>
    </location>
</feature>
<dbReference type="SUPFAM" id="SSF47823">
    <property type="entry name" value="lambda integrase-like, N-terminal domain"/>
    <property type="match status" value="1"/>
</dbReference>
<keyword evidence="8 9" id="KW-0131">Cell cycle</keyword>
<dbReference type="GO" id="GO:0006313">
    <property type="term" value="P:DNA transposition"/>
    <property type="evidence" value="ECO:0007669"/>
    <property type="project" value="UniProtKB-UniRule"/>
</dbReference>
<evidence type="ECO:0000256" key="2">
    <source>
        <dbReference type="ARBA" id="ARBA00022490"/>
    </source>
</evidence>
<dbReference type="GO" id="GO:0003677">
    <property type="term" value="F:DNA binding"/>
    <property type="evidence" value="ECO:0007669"/>
    <property type="project" value="UniProtKB-UniRule"/>
</dbReference>
<dbReference type="Proteomes" id="UP000321154">
    <property type="component" value="Unassembled WGS sequence"/>
</dbReference>
<evidence type="ECO:0000256" key="9">
    <source>
        <dbReference type="HAMAP-Rule" id="MF_01808"/>
    </source>
</evidence>
<dbReference type="Gene3D" id="1.10.443.10">
    <property type="entry name" value="Intergrase catalytic core"/>
    <property type="match status" value="1"/>
</dbReference>
<sequence>MIDVDSFVEHLRHGRGLSEHTIRSYRSDLADLVDFARVRTGREPVLGDLDLDLLREWLYRATRSGLARATLARRSASARAFTRWSEETGRTPTDVGVRLRAPKAESRLPRVLTEPQIETLLHSLEVRAETDDPGARRDLAVVELLYGSGLRVSELVGADVTDVDLGRLTVRVTGKGAKQRVVPFGVPAAEALGRYLDRSRPTLVAAGDGSGTTAFFVGGGGDRLGTRAVHRLVARLLGDLPGTGPAGPHALRHTAATHLLDGGADLRAVQEMLGHASLGTTQIYTHVSTERLRESYRTAHPRA</sequence>
<dbReference type="GO" id="GO:0007059">
    <property type="term" value="P:chromosome segregation"/>
    <property type="evidence" value="ECO:0007669"/>
    <property type="project" value="UniProtKB-UniRule"/>
</dbReference>
<reference evidence="12 14" key="1">
    <citation type="submission" date="2019-07" db="EMBL/GenBank/DDBJ databases">
        <title>Whole genome shotgun sequence of Frigoribacterium faeni NBRC 103066.</title>
        <authorList>
            <person name="Hosoyama A."/>
            <person name="Uohara A."/>
            <person name="Ohji S."/>
            <person name="Ichikawa N."/>
        </authorList>
    </citation>
    <scope>NUCLEOTIDE SEQUENCE [LARGE SCALE GENOMIC DNA]</scope>
    <source>
        <strain evidence="12 14">NBRC 103066</strain>
    </source>
</reference>
<comment type="subcellular location">
    <subcellularLocation>
        <location evidence="1 9">Cytoplasm</location>
    </subcellularLocation>
</comment>
<evidence type="ECO:0000313" key="12">
    <source>
        <dbReference type="EMBL" id="GEK81845.1"/>
    </source>
</evidence>
<evidence type="ECO:0000259" key="11">
    <source>
        <dbReference type="PROSITE" id="PS51900"/>
    </source>
</evidence>
<dbReference type="InterPro" id="IPR010998">
    <property type="entry name" value="Integrase_recombinase_N"/>
</dbReference>
<accession>A0A7W3JGM3</accession>
<dbReference type="InterPro" id="IPR004107">
    <property type="entry name" value="Integrase_SAM-like_N"/>
</dbReference>
<keyword evidence="3 9" id="KW-0132">Cell division</keyword>
<organism evidence="13 15">
    <name type="scientific">Frigoribacterium faeni</name>
    <dbReference type="NCBI Taxonomy" id="145483"/>
    <lineage>
        <taxon>Bacteria</taxon>
        <taxon>Bacillati</taxon>
        <taxon>Actinomycetota</taxon>
        <taxon>Actinomycetes</taxon>
        <taxon>Micrococcales</taxon>
        <taxon>Microbacteriaceae</taxon>
        <taxon>Frigoribacterium</taxon>
    </lineage>
</organism>
<dbReference type="GO" id="GO:0005737">
    <property type="term" value="C:cytoplasm"/>
    <property type="evidence" value="ECO:0007669"/>
    <property type="project" value="UniProtKB-SubCell"/>
</dbReference>
<comment type="subunit">
    <text evidence="9">Forms a cyclic heterotetrameric complex composed of two molecules of XerC and two molecules of XerD.</text>
</comment>
<evidence type="ECO:0000256" key="3">
    <source>
        <dbReference type="ARBA" id="ARBA00022618"/>
    </source>
</evidence>
<dbReference type="EMBL" id="BJUV01000001">
    <property type="protein sequence ID" value="GEK81845.1"/>
    <property type="molecule type" value="Genomic_DNA"/>
</dbReference>
<dbReference type="CDD" id="cd00798">
    <property type="entry name" value="INT_XerDC_C"/>
    <property type="match status" value="1"/>
</dbReference>
<dbReference type="Pfam" id="PF00589">
    <property type="entry name" value="Phage_integrase"/>
    <property type="match status" value="1"/>
</dbReference>
<evidence type="ECO:0000256" key="1">
    <source>
        <dbReference type="ARBA" id="ARBA00004496"/>
    </source>
</evidence>
<evidence type="ECO:0000256" key="5">
    <source>
        <dbReference type="ARBA" id="ARBA00022908"/>
    </source>
</evidence>
<keyword evidence="4 9" id="KW-0159">Chromosome partition</keyword>
<comment type="similarity">
    <text evidence="9">Belongs to the 'phage' integrase family. XerC subfamily.</text>
</comment>
<evidence type="ECO:0000256" key="7">
    <source>
        <dbReference type="ARBA" id="ARBA00023172"/>
    </source>
</evidence>
<dbReference type="HAMAP" id="MF_01808">
    <property type="entry name" value="Recomb_XerC_XerD"/>
    <property type="match status" value="1"/>
</dbReference>
<dbReference type="GO" id="GO:0009037">
    <property type="term" value="F:tyrosine-based site-specific recombinase activity"/>
    <property type="evidence" value="ECO:0007669"/>
    <property type="project" value="UniProtKB-UniRule"/>
</dbReference>
<evidence type="ECO:0000313" key="14">
    <source>
        <dbReference type="Proteomes" id="UP000321154"/>
    </source>
</evidence>
<name>A0A7W3JGM3_9MICO</name>
<dbReference type="AlphaFoldDB" id="A0A7W3JGM3"/>
<dbReference type="RefSeq" id="WP_146851945.1">
    <property type="nucleotide sequence ID" value="NZ_BAAAHR010000002.1"/>
</dbReference>
<feature type="active site" evidence="9">
    <location>
        <position position="151"/>
    </location>
</feature>
<proteinExistence type="inferred from homology"/>
<dbReference type="Proteomes" id="UP000522688">
    <property type="component" value="Unassembled WGS sequence"/>
</dbReference>
<reference evidence="13 15" key="2">
    <citation type="submission" date="2020-07" db="EMBL/GenBank/DDBJ databases">
        <title>Sequencing the genomes of 1000 actinobacteria strains.</title>
        <authorList>
            <person name="Klenk H.-P."/>
        </authorList>
    </citation>
    <scope>NUCLEOTIDE SEQUENCE [LARGE SCALE GENOMIC DNA]</scope>
    <source>
        <strain evidence="13 15">DSM 10309</strain>
    </source>
</reference>
<feature type="domain" description="Tyr recombinase" evidence="10">
    <location>
        <begin position="107"/>
        <end position="297"/>
    </location>
</feature>
<feature type="active site" evidence="9">
    <location>
        <position position="249"/>
    </location>
</feature>
<feature type="active site" evidence="9">
    <location>
        <position position="252"/>
    </location>
</feature>
<gene>
    <name evidence="9 12" type="primary">xerC</name>
    <name evidence="13" type="ORF">FB463_000662</name>
    <name evidence="12" type="ORF">FFA01_01540</name>
</gene>
<dbReference type="PROSITE" id="PS51898">
    <property type="entry name" value="TYR_RECOMBINASE"/>
    <property type="match status" value="1"/>
</dbReference>
<feature type="domain" description="Core-binding (CB)" evidence="11">
    <location>
        <begin position="1"/>
        <end position="86"/>
    </location>
</feature>
<dbReference type="InterPro" id="IPR050090">
    <property type="entry name" value="Tyrosine_recombinase_XerCD"/>
</dbReference>
<feature type="active site" evidence="9">
    <location>
        <position position="275"/>
    </location>
</feature>
<keyword evidence="7 9" id="KW-0233">DNA recombination</keyword>
<evidence type="ECO:0000256" key="8">
    <source>
        <dbReference type="ARBA" id="ARBA00023306"/>
    </source>
</evidence>
<dbReference type="InterPro" id="IPR002104">
    <property type="entry name" value="Integrase_catalytic"/>
</dbReference>
<keyword evidence="14" id="KW-1185">Reference proteome</keyword>
<dbReference type="Gene3D" id="1.10.150.130">
    <property type="match status" value="1"/>
</dbReference>
<dbReference type="InterPro" id="IPR044068">
    <property type="entry name" value="CB"/>
</dbReference>
<dbReference type="PANTHER" id="PTHR30349">
    <property type="entry name" value="PHAGE INTEGRASE-RELATED"/>
    <property type="match status" value="1"/>
</dbReference>
<dbReference type="OrthoDB" id="9801717at2"/>
<evidence type="ECO:0000256" key="6">
    <source>
        <dbReference type="ARBA" id="ARBA00023125"/>
    </source>
</evidence>
<comment type="caution">
    <text evidence="13">The sequence shown here is derived from an EMBL/GenBank/DDBJ whole genome shotgun (WGS) entry which is preliminary data.</text>
</comment>
<dbReference type="PANTHER" id="PTHR30349:SF77">
    <property type="entry name" value="TYROSINE RECOMBINASE XERC"/>
    <property type="match status" value="1"/>
</dbReference>
<keyword evidence="2 9" id="KW-0963">Cytoplasm</keyword>
<dbReference type="InterPro" id="IPR013762">
    <property type="entry name" value="Integrase-like_cat_sf"/>
</dbReference>
<comment type="function">
    <text evidence="9">Site-specific tyrosine recombinase, which acts by catalyzing the cutting and rejoining of the recombining DNA molecules. The XerC-XerD complex is essential to convert dimers of the bacterial chromosome into monomers to permit their segregation at cell division. It also contributes to the segregational stability of plasmids.</text>
</comment>
<dbReference type="SUPFAM" id="SSF56349">
    <property type="entry name" value="DNA breaking-rejoining enzymes"/>
    <property type="match status" value="1"/>
</dbReference>
<keyword evidence="6 9" id="KW-0238">DNA-binding</keyword>
<dbReference type="Pfam" id="PF02899">
    <property type="entry name" value="Phage_int_SAM_1"/>
    <property type="match status" value="1"/>
</dbReference>
<dbReference type="InterPro" id="IPR023009">
    <property type="entry name" value="Tyrosine_recombinase_XerC/XerD"/>
</dbReference>
<protein>
    <recommendedName>
        <fullName evidence="9">Tyrosine recombinase XerC</fullName>
    </recommendedName>
</protein>
<evidence type="ECO:0000313" key="13">
    <source>
        <dbReference type="EMBL" id="MBA8812438.1"/>
    </source>
</evidence>
<dbReference type="PROSITE" id="PS51900">
    <property type="entry name" value="CB"/>
    <property type="match status" value="1"/>
</dbReference>
<evidence type="ECO:0000259" key="10">
    <source>
        <dbReference type="PROSITE" id="PS51898"/>
    </source>
</evidence>
<dbReference type="GO" id="GO:0051301">
    <property type="term" value="P:cell division"/>
    <property type="evidence" value="ECO:0007669"/>
    <property type="project" value="UniProtKB-KW"/>
</dbReference>
<feature type="active site" description="O-(3'-phospho-DNA)-tyrosine intermediate" evidence="9">
    <location>
        <position position="284"/>
    </location>
</feature>
<evidence type="ECO:0000256" key="4">
    <source>
        <dbReference type="ARBA" id="ARBA00022829"/>
    </source>
</evidence>